<dbReference type="PATRIC" id="fig|671143.5.peg.2698"/>
<dbReference type="InterPro" id="IPR001206">
    <property type="entry name" value="Diacylglycerol_kinase_cat_dom"/>
</dbReference>
<evidence type="ECO:0000259" key="1">
    <source>
        <dbReference type="PROSITE" id="PS50146"/>
    </source>
</evidence>
<dbReference type="SUPFAM" id="SSF111331">
    <property type="entry name" value="NAD kinase/diacylglycerol kinase-like"/>
    <property type="match status" value="1"/>
</dbReference>
<dbReference type="InterPro" id="IPR016064">
    <property type="entry name" value="NAD/diacylglycerol_kinase_sf"/>
</dbReference>
<dbReference type="STRING" id="671143.DAMO_3073"/>
<dbReference type="PROSITE" id="PS50146">
    <property type="entry name" value="DAGK"/>
    <property type="match status" value="1"/>
</dbReference>
<evidence type="ECO:0000313" key="2">
    <source>
        <dbReference type="EMBL" id="CBE70146.1"/>
    </source>
</evidence>
<dbReference type="Pfam" id="PF00781">
    <property type="entry name" value="DAGK_cat"/>
    <property type="match status" value="1"/>
</dbReference>
<dbReference type="eggNOG" id="COG1597">
    <property type="taxonomic scope" value="Bacteria"/>
</dbReference>
<feature type="domain" description="DAGKc" evidence="1">
    <location>
        <begin position="27"/>
        <end position="165"/>
    </location>
</feature>
<dbReference type="KEGG" id="mox:DAMO_3073"/>
<dbReference type="Proteomes" id="UP000006898">
    <property type="component" value="Chromosome"/>
</dbReference>
<sequence length="348" mass="36853">MLQGMMPAHGKSDASRASGACLPLDKHGTRRVGVLINPESGTNREGLQALLHVLDQYKPVIHRYVVGPASVAGALAAMAAQRVDVVAVCGGDGTVQAVLTALLHNGPFAALPSLALIAGGTSNMTAADVGVVGKPARALRRLLAWSEGRGPTGQVVRRAILRVDGGADRAPQFGMFFSAAGIVDVTRARWATRRRARSKPMRGALGTAVTVSRYLLGLALGRRVVEPTPISVRLDGRSHSANNYLALFITTLERLNPGIRPYWGEGHGPLRYTAVAYQPRNLLLAAPSLIRGRRSRYLTPESGYASGNIHEAVLQLQTECALDGELLGSATPRPLAVTCGGEVNFVRL</sequence>
<dbReference type="GO" id="GO:0016301">
    <property type="term" value="F:kinase activity"/>
    <property type="evidence" value="ECO:0007669"/>
    <property type="project" value="UniProtKB-KW"/>
</dbReference>
<keyword evidence="2" id="KW-0418">Kinase</keyword>
<protein>
    <submittedName>
        <fullName evidence="2">Putative DAG-kinase catalytic domain (Presumed)</fullName>
    </submittedName>
</protein>
<dbReference type="EMBL" id="FP565575">
    <property type="protein sequence ID" value="CBE70146.1"/>
    <property type="molecule type" value="Genomic_DNA"/>
</dbReference>
<accession>D5MMM4</accession>
<dbReference type="SMART" id="SM00046">
    <property type="entry name" value="DAGKc"/>
    <property type="match status" value="1"/>
</dbReference>
<proteinExistence type="predicted"/>
<name>D5MMM4_METO1</name>
<dbReference type="Gene3D" id="3.40.50.10330">
    <property type="entry name" value="Probable inorganic polyphosphate/atp-NAD kinase, domain 1"/>
    <property type="match status" value="1"/>
</dbReference>
<reference evidence="2 3" key="1">
    <citation type="journal article" date="2010" name="Nature">
        <title>Nitrite-driven anaerobic methane oxidation by oxygenic bacteria.</title>
        <authorList>
            <person name="Ettwig K.F."/>
            <person name="Butler M.K."/>
            <person name="Le Paslier D."/>
            <person name="Pelletier E."/>
            <person name="Mangenot S."/>
            <person name="Kuypers M.M.M."/>
            <person name="Schreiber F."/>
            <person name="Dutilh B.E."/>
            <person name="Zedelius J."/>
            <person name="de Beer D."/>
            <person name="Gloerich J."/>
            <person name="Wessels H.J.C.T."/>
            <person name="van Allen T."/>
            <person name="Luesken F."/>
            <person name="Wu M."/>
            <person name="van de Pas-Schoonen K.T."/>
            <person name="Op den Camp H.J.M."/>
            <person name="Janssen-Megens E.M."/>
            <person name="Francoijs K-J."/>
            <person name="Stunnenberg H."/>
            <person name="Weissenbach J."/>
            <person name="Jetten M.S.M."/>
            <person name="Strous M."/>
        </authorList>
    </citation>
    <scope>NUCLEOTIDE SEQUENCE [LARGE SCALE GENOMIC DNA]</scope>
</reference>
<keyword evidence="2" id="KW-0808">Transferase</keyword>
<evidence type="ECO:0000313" key="3">
    <source>
        <dbReference type="Proteomes" id="UP000006898"/>
    </source>
</evidence>
<dbReference type="InterPro" id="IPR017438">
    <property type="entry name" value="ATP-NAD_kinase_N"/>
</dbReference>
<dbReference type="HOGENOM" id="CLU_074754_0_0_0"/>
<dbReference type="AlphaFoldDB" id="D5MMM4"/>
<gene>
    <name evidence="2" type="ORF">DAMO_3073</name>
</gene>
<organism evidence="2 3">
    <name type="scientific">Methylomirabilis oxygeniifera</name>
    <dbReference type="NCBI Taxonomy" id="671143"/>
    <lineage>
        <taxon>Bacteria</taxon>
        <taxon>Candidatus Methylomirabilota</taxon>
        <taxon>Candidatus Methylomirabilia</taxon>
        <taxon>Candidatus Methylomirabilales</taxon>
        <taxon>Candidatus Methylomirabilaceae</taxon>
        <taxon>Candidatus Methylomirabilis</taxon>
    </lineage>
</organism>